<protein>
    <recommendedName>
        <fullName evidence="4">Diguanylate Cyclase and Two-component system sensory domain-containing protein</fullName>
    </recommendedName>
</protein>
<gene>
    <name evidence="2" type="ORF">ACFPJ5_01160</name>
</gene>
<dbReference type="Proteomes" id="UP001596201">
    <property type="component" value="Unassembled WGS sequence"/>
</dbReference>
<reference evidence="2 3" key="1">
    <citation type="journal article" date="2019" name="Int. J. Syst. Evol. Microbiol.">
        <title>The Global Catalogue of Microorganisms (GCM) 10K type strain sequencing project: providing services to taxonomists for standard genome sequencing and annotation.</title>
        <authorList>
            <consortium name="The Broad Institute Genomics Platform"/>
            <consortium name="The Broad Institute Genome Sequencing Center for Infectious Disease"/>
            <person name="Wu L."/>
            <person name="Ma J."/>
        </authorList>
    </citation>
    <scope>NUCLEOTIDE SEQUENCE [LARGE SCALE GENOMIC DNA]</scope>
    <source>
        <strain evidence="2 3">CGMCC 1.12237</strain>
    </source>
</reference>
<feature type="region of interest" description="Disordered" evidence="1">
    <location>
        <begin position="172"/>
        <end position="198"/>
    </location>
</feature>
<feature type="compositionally biased region" description="Polar residues" evidence="1">
    <location>
        <begin position="184"/>
        <end position="197"/>
    </location>
</feature>
<evidence type="ECO:0000313" key="3">
    <source>
        <dbReference type="Proteomes" id="UP001596201"/>
    </source>
</evidence>
<accession>A0ABD5R6F3</accession>
<evidence type="ECO:0000313" key="2">
    <source>
        <dbReference type="EMBL" id="MFC5365530.1"/>
    </source>
</evidence>
<dbReference type="InterPro" id="IPR016954">
    <property type="entry name" value="Uncharacterised_Vng0742h"/>
</dbReference>
<dbReference type="PIRSF" id="PIRSF030471">
    <property type="entry name" value="STR_Vng0742h_prd"/>
    <property type="match status" value="1"/>
</dbReference>
<keyword evidence="3" id="KW-1185">Reference proteome</keyword>
<evidence type="ECO:0000256" key="1">
    <source>
        <dbReference type="SAM" id="MobiDB-lite"/>
    </source>
</evidence>
<organism evidence="2 3">
    <name type="scientific">Salinirubrum litoreum</name>
    <dbReference type="NCBI Taxonomy" id="1126234"/>
    <lineage>
        <taxon>Archaea</taxon>
        <taxon>Methanobacteriati</taxon>
        <taxon>Methanobacteriota</taxon>
        <taxon>Stenosarchaea group</taxon>
        <taxon>Halobacteria</taxon>
        <taxon>Halobacteriales</taxon>
        <taxon>Haloferacaceae</taxon>
        <taxon>Salinirubrum</taxon>
    </lineage>
</organism>
<name>A0ABD5R6F3_9EURY</name>
<dbReference type="EMBL" id="JBHSKX010000001">
    <property type="protein sequence ID" value="MFC5365530.1"/>
    <property type="molecule type" value="Genomic_DNA"/>
</dbReference>
<evidence type="ECO:0008006" key="4">
    <source>
        <dbReference type="Google" id="ProtNLM"/>
    </source>
</evidence>
<comment type="caution">
    <text evidence="2">The sequence shown here is derived from an EMBL/GenBank/DDBJ whole genome shotgun (WGS) entry which is preliminary data.</text>
</comment>
<dbReference type="AlphaFoldDB" id="A0ABD5R6F3"/>
<dbReference type="RefSeq" id="WP_227229178.1">
    <property type="nucleotide sequence ID" value="NZ_JAJCVJ010000001.1"/>
</dbReference>
<proteinExistence type="predicted"/>
<sequence>MLGDVLTEVESRQKTLTVFNYDGSRRLTENIQRYFSLRNVEVTTGRTRPVSPSNFVLLHEDGRTLAASDLADLRDHLLADSTAAYVRGEKPLDEIDYPDVLTRLDDTVFTVSGVQTLLMVKVSRYIEGLAGGRATGTLRAGFQDLDRLTDEPGTRRVYRRLVDRGVDVHAYGHPGDPATDGGPHTTQIEDGDSTTPAGVTAHAEPVPELADCWFVVYDGGDRPERAAALLAERREDGFYGFWTFETETVDRIDAYLARAY</sequence>